<accession>A0A2M7TDT5</accession>
<proteinExistence type="predicted"/>
<organism evidence="1 2">
    <name type="scientific">candidate division WWE3 bacterium CG_4_10_14_0_2_um_filter_42_7</name>
    <dbReference type="NCBI Taxonomy" id="1975073"/>
    <lineage>
        <taxon>Bacteria</taxon>
        <taxon>Katanobacteria</taxon>
    </lineage>
</organism>
<reference evidence="2" key="1">
    <citation type="submission" date="2017-09" db="EMBL/GenBank/DDBJ databases">
        <title>Depth-based differentiation of microbial function through sediment-hosted aquifers and enrichment of novel symbionts in the deep terrestrial subsurface.</title>
        <authorList>
            <person name="Probst A.J."/>
            <person name="Ladd B."/>
            <person name="Jarett J.K."/>
            <person name="Geller-Mcgrath D.E."/>
            <person name="Sieber C.M.K."/>
            <person name="Emerson J.B."/>
            <person name="Anantharaman K."/>
            <person name="Thomas B.C."/>
            <person name="Malmstrom R."/>
            <person name="Stieglmeier M."/>
            <person name="Klingl A."/>
            <person name="Woyke T."/>
            <person name="Ryan C.M."/>
            <person name="Banfield J.F."/>
        </authorList>
    </citation>
    <scope>NUCLEOTIDE SEQUENCE [LARGE SCALE GENOMIC DNA]</scope>
</reference>
<dbReference type="Proteomes" id="UP000229915">
    <property type="component" value="Unassembled WGS sequence"/>
</dbReference>
<evidence type="ECO:0000313" key="2">
    <source>
        <dbReference type="Proteomes" id="UP000229915"/>
    </source>
</evidence>
<dbReference type="EMBL" id="PFNK01000048">
    <property type="protein sequence ID" value="PIZ43306.1"/>
    <property type="molecule type" value="Genomic_DNA"/>
</dbReference>
<protein>
    <submittedName>
        <fullName evidence="1">Uncharacterized protein</fullName>
    </submittedName>
</protein>
<sequence length="59" mass="6992">YFSYFSWINNAPHPTGVKLDNNELKRWLEVVGGRKVYKSFVESMIWKRVDLEIGFLALE</sequence>
<comment type="caution">
    <text evidence="1">The sequence shown here is derived from an EMBL/GenBank/DDBJ whole genome shotgun (WGS) entry which is preliminary data.</text>
</comment>
<gene>
    <name evidence="1" type="ORF">COY33_01770</name>
</gene>
<evidence type="ECO:0000313" key="1">
    <source>
        <dbReference type="EMBL" id="PIZ43306.1"/>
    </source>
</evidence>
<dbReference type="AlphaFoldDB" id="A0A2M7TDT5"/>
<feature type="non-terminal residue" evidence="1">
    <location>
        <position position="1"/>
    </location>
</feature>
<name>A0A2M7TDT5_UNCKA</name>